<name>A0A8J3CHG8_9PSEU</name>
<protein>
    <submittedName>
        <fullName evidence="1">Uncharacterized protein</fullName>
    </submittedName>
</protein>
<reference evidence="1" key="1">
    <citation type="journal article" date="2014" name="Int. J. Syst. Evol. Microbiol.">
        <title>Complete genome sequence of Corynebacterium casei LMG S-19264T (=DSM 44701T), isolated from a smear-ripened cheese.</title>
        <authorList>
            <consortium name="US DOE Joint Genome Institute (JGI-PGF)"/>
            <person name="Walter F."/>
            <person name="Albersmeier A."/>
            <person name="Kalinowski J."/>
            <person name="Ruckert C."/>
        </authorList>
    </citation>
    <scope>NUCLEOTIDE SEQUENCE</scope>
    <source>
        <strain evidence="1">CGMCC 4.5737</strain>
    </source>
</reference>
<evidence type="ECO:0000313" key="2">
    <source>
        <dbReference type="Proteomes" id="UP000637578"/>
    </source>
</evidence>
<comment type="caution">
    <text evidence="1">The sequence shown here is derived from an EMBL/GenBank/DDBJ whole genome shotgun (WGS) entry which is preliminary data.</text>
</comment>
<gene>
    <name evidence="1" type="ORF">GCM10012275_42180</name>
</gene>
<keyword evidence="2" id="KW-1185">Reference proteome</keyword>
<dbReference type="Proteomes" id="UP000637578">
    <property type="component" value="Unassembled WGS sequence"/>
</dbReference>
<proteinExistence type="predicted"/>
<evidence type="ECO:0000313" key="1">
    <source>
        <dbReference type="EMBL" id="GGM67226.1"/>
    </source>
</evidence>
<dbReference type="AlphaFoldDB" id="A0A8J3CHG8"/>
<organism evidence="1 2">
    <name type="scientific">Longimycelium tulufanense</name>
    <dbReference type="NCBI Taxonomy" id="907463"/>
    <lineage>
        <taxon>Bacteria</taxon>
        <taxon>Bacillati</taxon>
        <taxon>Actinomycetota</taxon>
        <taxon>Actinomycetes</taxon>
        <taxon>Pseudonocardiales</taxon>
        <taxon>Pseudonocardiaceae</taxon>
        <taxon>Longimycelium</taxon>
    </lineage>
</organism>
<dbReference type="EMBL" id="BMMK01000021">
    <property type="protein sequence ID" value="GGM67226.1"/>
    <property type="molecule type" value="Genomic_DNA"/>
</dbReference>
<accession>A0A8J3CHG8</accession>
<reference evidence="1" key="2">
    <citation type="submission" date="2020-09" db="EMBL/GenBank/DDBJ databases">
        <authorList>
            <person name="Sun Q."/>
            <person name="Zhou Y."/>
        </authorList>
    </citation>
    <scope>NUCLEOTIDE SEQUENCE</scope>
    <source>
        <strain evidence="1">CGMCC 4.5737</strain>
    </source>
</reference>
<sequence>MTAGWVPRTLGRVGVMGDAWGVSFSPESMEPLRPPNVPRYPQGGEVKFVGEKISVEELQELAEIAARSEAAASALRAGVVE</sequence>